<evidence type="ECO:0000313" key="2">
    <source>
        <dbReference type="EMBL" id="THH06080.1"/>
    </source>
</evidence>
<accession>A0A4S4L8Z4</accession>
<feature type="transmembrane region" description="Helical" evidence="1">
    <location>
        <begin position="6"/>
        <end position="30"/>
    </location>
</feature>
<dbReference type="Proteomes" id="UP000310158">
    <property type="component" value="Unassembled WGS sequence"/>
</dbReference>
<sequence>MFSLSTSTLVLLVAIPVLLYLLYPLLSLFIHQALS</sequence>
<evidence type="ECO:0000256" key="1">
    <source>
        <dbReference type="SAM" id="Phobius"/>
    </source>
</evidence>
<feature type="non-terminal residue" evidence="2">
    <location>
        <position position="35"/>
    </location>
</feature>
<organism evidence="2 3">
    <name type="scientific">Bondarzewia mesenterica</name>
    <dbReference type="NCBI Taxonomy" id="1095465"/>
    <lineage>
        <taxon>Eukaryota</taxon>
        <taxon>Fungi</taxon>
        <taxon>Dikarya</taxon>
        <taxon>Basidiomycota</taxon>
        <taxon>Agaricomycotina</taxon>
        <taxon>Agaricomycetes</taxon>
        <taxon>Russulales</taxon>
        <taxon>Bondarzewiaceae</taxon>
        <taxon>Bondarzewia</taxon>
    </lineage>
</organism>
<keyword evidence="1" id="KW-1133">Transmembrane helix</keyword>
<keyword evidence="3" id="KW-1185">Reference proteome</keyword>
<dbReference type="AlphaFoldDB" id="A0A4S4L8Z4"/>
<evidence type="ECO:0000313" key="3">
    <source>
        <dbReference type="Proteomes" id="UP000310158"/>
    </source>
</evidence>
<keyword evidence="1" id="KW-0812">Transmembrane</keyword>
<reference evidence="2 3" key="1">
    <citation type="submission" date="2019-02" db="EMBL/GenBank/DDBJ databases">
        <title>Genome sequencing of the rare red list fungi Bondarzewia mesenterica.</title>
        <authorList>
            <person name="Buettner E."/>
            <person name="Kellner H."/>
        </authorList>
    </citation>
    <scope>NUCLEOTIDE SEQUENCE [LARGE SCALE GENOMIC DNA]</scope>
    <source>
        <strain evidence="2 3">DSM 108281</strain>
    </source>
</reference>
<protein>
    <submittedName>
        <fullName evidence="2">Uncharacterized protein</fullName>
    </submittedName>
</protein>
<name>A0A4S4L8Z4_9AGAM</name>
<keyword evidence="1" id="KW-0472">Membrane</keyword>
<dbReference type="EMBL" id="SGPL01000921">
    <property type="protein sequence ID" value="THH06080.1"/>
    <property type="molecule type" value="Genomic_DNA"/>
</dbReference>
<gene>
    <name evidence="2" type="ORF">EW146_g9721</name>
</gene>
<comment type="caution">
    <text evidence="2">The sequence shown here is derived from an EMBL/GenBank/DDBJ whole genome shotgun (WGS) entry which is preliminary data.</text>
</comment>
<proteinExistence type="predicted"/>